<keyword evidence="1" id="KW-0812">Transmembrane</keyword>
<reference evidence="2 3" key="1">
    <citation type="submission" date="2019-12" db="EMBL/GenBank/DDBJ databases">
        <title>Isolation and characterization of three novel carbon monoxide-oxidizing members of Halobacteria from salione crusts and soils.</title>
        <authorList>
            <person name="Myers M.R."/>
            <person name="King G.M."/>
        </authorList>
    </citation>
    <scope>NUCLEOTIDE SEQUENCE [LARGE SCALE GENOMIC DNA]</scope>
    <source>
        <strain evidence="2 3">WSH3</strain>
    </source>
</reference>
<evidence type="ECO:0000313" key="3">
    <source>
        <dbReference type="Proteomes" id="UP000466535"/>
    </source>
</evidence>
<proteinExistence type="predicted"/>
<keyword evidence="3" id="KW-1185">Reference proteome</keyword>
<evidence type="ECO:0000256" key="1">
    <source>
        <dbReference type="SAM" id="Phobius"/>
    </source>
</evidence>
<evidence type="ECO:0000313" key="2">
    <source>
        <dbReference type="EMBL" id="MXR50204.1"/>
    </source>
</evidence>
<protein>
    <submittedName>
        <fullName evidence="2">Uncharacterized protein</fullName>
    </submittedName>
</protein>
<sequence length="695" mass="74663">MYGTIKSIGKRIGILAMVVMLVTAVPVGYISSQTPAKHVTPEPEHSGEAEALVPLAPAAAALAGTAVITAGNYVETRYFSDNGSDGGYTEDEAIEIANNSSNSTLRSSMHTEAINSEGTNQGYLDNVDNDQITIEAQVEQKASQAMLREGDNVTSETELINIAEQEASEYLKTRQSNLIETHNFQTLSVRNYNDSLDVAGYPDDIGAVKKVEVTSDTDLNSQPSVPTIYTLQNDIVLDGSTSTSQNLITTNADIVVNLNGYEIREADNASFSDLEYLIKGGNNQVVKNGKINTPNVSTFRIGNSGNKQLDIINVQFNHSITIESINSDDSAFYTSLNSTDYTTTGGVAVQNSSVQDIFGALQNITFNRTQIANANTAYDNASQVPTAEFEKSNSTVTLPAINITLDSTYYGANNTVQFAVPYNASTGEPLDVQNKTVIVKTPTSGTSSYAEPVDFQRSYDLLTTTDNLANQTYSSVSSYASQQWTKYIQDVASDENKSISDVPNLSKDLGQLTTPAPTNADEATIAYTGIYEGTTLPASDVIHIEEEDGDTYAGALFSTDMSALMNQTNSSDKVEEGDTFDVSVTNRTFIVSDENGATNELEGNVTVTLIEDKESADVREYGIERTDLAGQAQRLEDQANQTRRIVDNPGQFVPDSGSGSGQQTLLIAIVAIVAVAVLGGGGGTVAYQRRRRRQS</sequence>
<dbReference type="EMBL" id="WUUT01000001">
    <property type="protein sequence ID" value="MXR50204.1"/>
    <property type="molecule type" value="Genomic_DNA"/>
</dbReference>
<keyword evidence="1" id="KW-0472">Membrane</keyword>
<organism evidence="2 3">
    <name type="scientific">Halovenus carboxidivorans</name>
    <dbReference type="NCBI Taxonomy" id="2692199"/>
    <lineage>
        <taxon>Archaea</taxon>
        <taxon>Methanobacteriati</taxon>
        <taxon>Methanobacteriota</taxon>
        <taxon>Stenosarchaea group</taxon>
        <taxon>Halobacteria</taxon>
        <taxon>Halobacteriales</taxon>
        <taxon>Haloarculaceae</taxon>
        <taxon>Halovenus</taxon>
    </lineage>
</organism>
<gene>
    <name evidence="2" type="ORF">GRX03_01080</name>
</gene>
<feature type="transmembrane region" description="Helical" evidence="1">
    <location>
        <begin position="12"/>
        <end position="31"/>
    </location>
</feature>
<accession>A0A6B0SXA6</accession>
<feature type="transmembrane region" description="Helical" evidence="1">
    <location>
        <begin position="665"/>
        <end position="687"/>
    </location>
</feature>
<comment type="caution">
    <text evidence="2">The sequence shown here is derived from an EMBL/GenBank/DDBJ whole genome shotgun (WGS) entry which is preliminary data.</text>
</comment>
<name>A0A6B0SXA6_9EURY</name>
<dbReference type="Proteomes" id="UP000466535">
    <property type="component" value="Unassembled WGS sequence"/>
</dbReference>
<keyword evidence="1" id="KW-1133">Transmembrane helix</keyword>
<dbReference type="AlphaFoldDB" id="A0A6B0SXA6"/>
<dbReference type="RefSeq" id="WP_159762358.1">
    <property type="nucleotide sequence ID" value="NZ_WUUT01000001.1"/>
</dbReference>